<reference evidence="2" key="1">
    <citation type="journal article" date="2022" name="IScience">
        <title>Evolution of zygomycete secretomes and the origins of terrestrial fungal ecologies.</title>
        <authorList>
            <person name="Chang Y."/>
            <person name="Wang Y."/>
            <person name="Mondo S."/>
            <person name="Ahrendt S."/>
            <person name="Andreopoulos W."/>
            <person name="Barry K."/>
            <person name="Beard J."/>
            <person name="Benny G.L."/>
            <person name="Blankenship S."/>
            <person name="Bonito G."/>
            <person name="Cuomo C."/>
            <person name="Desiro A."/>
            <person name="Gervers K.A."/>
            <person name="Hundley H."/>
            <person name="Kuo A."/>
            <person name="LaButti K."/>
            <person name="Lang B.F."/>
            <person name="Lipzen A."/>
            <person name="O'Donnell K."/>
            <person name="Pangilinan J."/>
            <person name="Reynolds N."/>
            <person name="Sandor L."/>
            <person name="Smith M.E."/>
            <person name="Tsang A."/>
            <person name="Grigoriev I.V."/>
            <person name="Stajich J.E."/>
            <person name="Spatafora J.W."/>
        </authorList>
    </citation>
    <scope>NUCLEOTIDE SEQUENCE</scope>
    <source>
        <strain evidence="2">RSA 2281</strain>
    </source>
</reference>
<dbReference type="Pfam" id="PF00646">
    <property type="entry name" value="F-box"/>
    <property type="match status" value="1"/>
</dbReference>
<dbReference type="PROSITE" id="PS50181">
    <property type="entry name" value="FBOX"/>
    <property type="match status" value="1"/>
</dbReference>
<organism evidence="2 3">
    <name type="scientific">Phascolomyces articulosus</name>
    <dbReference type="NCBI Taxonomy" id="60185"/>
    <lineage>
        <taxon>Eukaryota</taxon>
        <taxon>Fungi</taxon>
        <taxon>Fungi incertae sedis</taxon>
        <taxon>Mucoromycota</taxon>
        <taxon>Mucoromycotina</taxon>
        <taxon>Mucoromycetes</taxon>
        <taxon>Mucorales</taxon>
        <taxon>Lichtheimiaceae</taxon>
        <taxon>Phascolomyces</taxon>
    </lineage>
</organism>
<evidence type="ECO:0000313" key="2">
    <source>
        <dbReference type="EMBL" id="KAI9260628.1"/>
    </source>
</evidence>
<evidence type="ECO:0000259" key="1">
    <source>
        <dbReference type="PROSITE" id="PS50181"/>
    </source>
</evidence>
<keyword evidence="3" id="KW-1185">Reference proteome</keyword>
<dbReference type="Gene3D" id="1.20.1280.50">
    <property type="match status" value="1"/>
</dbReference>
<evidence type="ECO:0000313" key="3">
    <source>
        <dbReference type="Proteomes" id="UP001209540"/>
    </source>
</evidence>
<name>A0AAD5JYE2_9FUNG</name>
<comment type="caution">
    <text evidence="2">The sequence shown here is derived from an EMBL/GenBank/DDBJ whole genome shotgun (WGS) entry which is preliminary data.</text>
</comment>
<dbReference type="SUPFAM" id="SSF81383">
    <property type="entry name" value="F-box domain"/>
    <property type="match status" value="1"/>
</dbReference>
<dbReference type="Proteomes" id="UP001209540">
    <property type="component" value="Unassembled WGS sequence"/>
</dbReference>
<protein>
    <recommendedName>
        <fullName evidence="1">F-box domain-containing protein</fullName>
    </recommendedName>
</protein>
<gene>
    <name evidence="2" type="ORF">BDA99DRAFT_560696</name>
</gene>
<dbReference type="InterPro" id="IPR001810">
    <property type="entry name" value="F-box_dom"/>
</dbReference>
<dbReference type="InterPro" id="IPR036047">
    <property type="entry name" value="F-box-like_dom_sf"/>
</dbReference>
<proteinExistence type="predicted"/>
<feature type="domain" description="F-box" evidence="1">
    <location>
        <begin position="9"/>
        <end position="56"/>
    </location>
</feature>
<dbReference type="EMBL" id="JAIXMP010000016">
    <property type="protein sequence ID" value="KAI9260628.1"/>
    <property type="molecule type" value="Genomic_DNA"/>
</dbReference>
<dbReference type="SMART" id="SM00256">
    <property type="entry name" value="FBOX"/>
    <property type="match status" value="1"/>
</dbReference>
<sequence length="164" mass="18994">MALNHTMGIDPLTILPLEVLGVIFTHVPTLDRMTMATVNKAWRSWIYNSPSAWRITETIQFEPESLVDMEEVAASGYLDVVEELLEEFQATKKTHILCEMEDEFDITIKWNVILNFNKFHILLPHIAEHIEKFGLRLFAHPLSHTPSQKKNYTPPLKVRVRSNI</sequence>
<accession>A0AAD5JYE2</accession>
<dbReference type="CDD" id="cd09917">
    <property type="entry name" value="F-box_SF"/>
    <property type="match status" value="1"/>
</dbReference>
<dbReference type="AlphaFoldDB" id="A0AAD5JYE2"/>
<reference evidence="2" key="2">
    <citation type="submission" date="2023-02" db="EMBL/GenBank/DDBJ databases">
        <authorList>
            <consortium name="DOE Joint Genome Institute"/>
            <person name="Mondo S.J."/>
            <person name="Chang Y."/>
            <person name="Wang Y."/>
            <person name="Ahrendt S."/>
            <person name="Andreopoulos W."/>
            <person name="Barry K."/>
            <person name="Beard J."/>
            <person name="Benny G.L."/>
            <person name="Blankenship S."/>
            <person name="Bonito G."/>
            <person name="Cuomo C."/>
            <person name="Desiro A."/>
            <person name="Gervers K.A."/>
            <person name="Hundley H."/>
            <person name="Kuo A."/>
            <person name="LaButti K."/>
            <person name="Lang B.F."/>
            <person name="Lipzen A."/>
            <person name="O'Donnell K."/>
            <person name="Pangilinan J."/>
            <person name="Reynolds N."/>
            <person name="Sandor L."/>
            <person name="Smith M.W."/>
            <person name="Tsang A."/>
            <person name="Grigoriev I.V."/>
            <person name="Stajich J.E."/>
            <person name="Spatafora J.W."/>
        </authorList>
    </citation>
    <scope>NUCLEOTIDE SEQUENCE</scope>
    <source>
        <strain evidence="2">RSA 2281</strain>
    </source>
</reference>